<evidence type="ECO:0000313" key="1">
    <source>
        <dbReference type="EMBL" id="GMH16886.1"/>
    </source>
</evidence>
<dbReference type="EMBL" id="BSYO01000017">
    <property type="protein sequence ID" value="GMH16886.1"/>
    <property type="molecule type" value="Genomic_DNA"/>
</dbReference>
<comment type="caution">
    <text evidence="1">The sequence shown here is derived from an EMBL/GenBank/DDBJ whole genome shotgun (WGS) entry which is preliminary data.</text>
</comment>
<proteinExistence type="predicted"/>
<name>A0AAD3SU43_NEPGR</name>
<dbReference type="AlphaFoldDB" id="A0AAD3SU43"/>
<evidence type="ECO:0000313" key="2">
    <source>
        <dbReference type="Proteomes" id="UP001279734"/>
    </source>
</evidence>
<organism evidence="1 2">
    <name type="scientific">Nepenthes gracilis</name>
    <name type="common">Slender pitcher plant</name>
    <dbReference type="NCBI Taxonomy" id="150966"/>
    <lineage>
        <taxon>Eukaryota</taxon>
        <taxon>Viridiplantae</taxon>
        <taxon>Streptophyta</taxon>
        <taxon>Embryophyta</taxon>
        <taxon>Tracheophyta</taxon>
        <taxon>Spermatophyta</taxon>
        <taxon>Magnoliopsida</taxon>
        <taxon>eudicotyledons</taxon>
        <taxon>Gunneridae</taxon>
        <taxon>Pentapetalae</taxon>
        <taxon>Caryophyllales</taxon>
        <taxon>Nepenthaceae</taxon>
        <taxon>Nepenthes</taxon>
    </lineage>
</organism>
<accession>A0AAD3SU43</accession>
<reference evidence="1" key="1">
    <citation type="submission" date="2023-05" db="EMBL/GenBank/DDBJ databases">
        <title>Nepenthes gracilis genome sequencing.</title>
        <authorList>
            <person name="Fukushima K."/>
        </authorList>
    </citation>
    <scope>NUCLEOTIDE SEQUENCE</scope>
    <source>
        <strain evidence="1">SING2019-196</strain>
    </source>
</reference>
<keyword evidence="2" id="KW-1185">Reference proteome</keyword>
<protein>
    <submittedName>
        <fullName evidence="1">Uncharacterized protein</fullName>
    </submittedName>
</protein>
<gene>
    <name evidence="1" type="ORF">Nepgr_018727</name>
</gene>
<sequence>MIRFEFISSAAVGVLQRSSLLFSKWAECPLVWSTFQSTLGFVLPCGDAHCELKHVLVLLIPGLCSSAGLLAAVQMGSVDVADAFALKN</sequence>
<dbReference type="Proteomes" id="UP001279734">
    <property type="component" value="Unassembled WGS sequence"/>
</dbReference>